<evidence type="ECO:0000256" key="1">
    <source>
        <dbReference type="SAM" id="MobiDB-lite"/>
    </source>
</evidence>
<reference evidence="2 3" key="1">
    <citation type="submission" date="2016-07" db="EMBL/GenBank/DDBJ databases">
        <title>Pervasive Adenine N6-methylation of Active Genes in Fungi.</title>
        <authorList>
            <consortium name="DOE Joint Genome Institute"/>
            <person name="Mondo S.J."/>
            <person name="Dannebaum R.O."/>
            <person name="Kuo R.C."/>
            <person name="Labutti K."/>
            <person name="Haridas S."/>
            <person name="Kuo A."/>
            <person name="Salamov A."/>
            <person name="Ahrendt S.R."/>
            <person name="Lipzen A."/>
            <person name="Sullivan W."/>
            <person name="Andreopoulos W.B."/>
            <person name="Clum A."/>
            <person name="Lindquist E."/>
            <person name="Daum C."/>
            <person name="Ramamoorthy G.K."/>
            <person name="Gryganskyi A."/>
            <person name="Culley D."/>
            <person name="Magnuson J.K."/>
            <person name="James T.Y."/>
            <person name="O'Malley M.A."/>
            <person name="Stajich J.E."/>
            <person name="Spatafora J.W."/>
            <person name="Visel A."/>
            <person name="Grigoriev I.V."/>
        </authorList>
    </citation>
    <scope>NUCLEOTIDE SEQUENCE [LARGE SCALE GENOMIC DNA]</scope>
    <source>
        <strain evidence="2 3">NRRL 2496</strain>
    </source>
</reference>
<proteinExistence type="predicted"/>
<name>A0A1X2HNE9_SYNRA</name>
<dbReference type="AlphaFoldDB" id="A0A1X2HNE9"/>
<feature type="region of interest" description="Disordered" evidence="1">
    <location>
        <begin position="75"/>
        <end position="95"/>
    </location>
</feature>
<dbReference type="Proteomes" id="UP000242180">
    <property type="component" value="Unassembled WGS sequence"/>
</dbReference>
<dbReference type="OMA" id="DGTHYIH"/>
<gene>
    <name evidence="2" type="ORF">BCR43DRAFT_154476</name>
</gene>
<organism evidence="2 3">
    <name type="scientific">Syncephalastrum racemosum</name>
    <name type="common">Filamentous fungus</name>
    <dbReference type="NCBI Taxonomy" id="13706"/>
    <lineage>
        <taxon>Eukaryota</taxon>
        <taxon>Fungi</taxon>
        <taxon>Fungi incertae sedis</taxon>
        <taxon>Mucoromycota</taxon>
        <taxon>Mucoromycotina</taxon>
        <taxon>Mucoromycetes</taxon>
        <taxon>Mucorales</taxon>
        <taxon>Syncephalastraceae</taxon>
        <taxon>Syncephalastrum</taxon>
    </lineage>
</organism>
<accession>A0A1X2HNE9</accession>
<keyword evidence="3" id="KW-1185">Reference proteome</keyword>
<evidence type="ECO:0000313" key="3">
    <source>
        <dbReference type="Proteomes" id="UP000242180"/>
    </source>
</evidence>
<dbReference type="OrthoDB" id="2366000at2759"/>
<sequence>MGCCFSADADKSIVYEVKLDANGIAHRVPEGDGTHYIHVSSDGADTRLEAKVKPGFNPSETMSEKVDSLVRPDPVHAYPAQTAPSLSPPPARPKKTRIEPIILDSSWTEKPPAVPIIPLTHHRAAQY</sequence>
<comment type="caution">
    <text evidence="2">The sequence shown here is derived from an EMBL/GenBank/DDBJ whole genome shotgun (WGS) entry which is preliminary data.</text>
</comment>
<dbReference type="EMBL" id="MCGN01000002">
    <property type="protein sequence ID" value="ORZ00822.1"/>
    <property type="molecule type" value="Genomic_DNA"/>
</dbReference>
<protein>
    <submittedName>
        <fullName evidence="2">Uncharacterized protein</fullName>
    </submittedName>
</protein>
<evidence type="ECO:0000313" key="2">
    <source>
        <dbReference type="EMBL" id="ORZ00822.1"/>
    </source>
</evidence>
<dbReference type="InParanoid" id="A0A1X2HNE9"/>